<evidence type="ECO:0000256" key="3">
    <source>
        <dbReference type="ARBA" id="ARBA00022989"/>
    </source>
</evidence>
<comment type="subcellular location">
    <subcellularLocation>
        <location evidence="1">Membrane</location>
        <topology evidence="1">Multi-pass membrane protein</topology>
    </subcellularLocation>
</comment>
<evidence type="ECO:0000256" key="1">
    <source>
        <dbReference type="ARBA" id="ARBA00004141"/>
    </source>
</evidence>
<feature type="transmembrane region" description="Helical" evidence="5">
    <location>
        <begin position="58"/>
        <end position="80"/>
    </location>
</feature>
<evidence type="ECO:0000313" key="7">
    <source>
        <dbReference type="EMBL" id="CUW08878.1"/>
    </source>
</evidence>
<evidence type="ECO:0000313" key="10">
    <source>
        <dbReference type="Proteomes" id="UP000199047"/>
    </source>
</evidence>
<keyword evidence="4 5" id="KW-0472">Membrane</keyword>
<evidence type="ECO:0000256" key="4">
    <source>
        <dbReference type="ARBA" id="ARBA00023136"/>
    </source>
</evidence>
<comment type="caution">
    <text evidence="7">The sequence shown here is derived from an EMBL/GenBank/DDBJ whole genome shotgun (WGS) entry which is preliminary data.</text>
</comment>
<evidence type="ECO:0000256" key="5">
    <source>
        <dbReference type="SAM" id="Phobius"/>
    </source>
</evidence>
<dbReference type="Proteomes" id="UP000199047">
    <property type="component" value="Unassembled WGS sequence"/>
</dbReference>
<evidence type="ECO:0000256" key="2">
    <source>
        <dbReference type="ARBA" id="ARBA00022692"/>
    </source>
</evidence>
<keyword evidence="10" id="KW-1185">Reference proteome</keyword>
<dbReference type="GO" id="GO:0000271">
    <property type="term" value="P:polysaccharide biosynthetic process"/>
    <property type="evidence" value="ECO:0007669"/>
    <property type="project" value="InterPro"/>
</dbReference>
<dbReference type="EMBL" id="FBTB01000019">
    <property type="protein sequence ID" value="CUW16573.1"/>
    <property type="molecule type" value="Genomic_DNA"/>
</dbReference>
<keyword evidence="3 5" id="KW-1133">Transmembrane helix</keyword>
<evidence type="ECO:0000313" key="9">
    <source>
        <dbReference type="Proteomes" id="UP000198868"/>
    </source>
</evidence>
<dbReference type="GO" id="GO:0016020">
    <property type="term" value="C:membrane"/>
    <property type="evidence" value="ECO:0007669"/>
    <property type="project" value="UniProtKB-SubCell"/>
</dbReference>
<proteinExistence type="predicted"/>
<dbReference type="Pfam" id="PF04138">
    <property type="entry name" value="GtrA_DPMS_TM"/>
    <property type="match status" value="1"/>
</dbReference>
<reference evidence="9 10" key="1">
    <citation type="submission" date="2015-12" db="EMBL/GenBank/DDBJ databases">
        <authorList>
            <person name="Andreevskaya M."/>
        </authorList>
    </citation>
    <scope>NUCLEOTIDE SEQUENCE [LARGE SCALE GENOMIC DNA]</scope>
    <source>
        <strain evidence="8 10">KSL4-2</strain>
        <strain evidence="7 9">PL111</strain>
    </source>
</reference>
<feature type="transmembrane region" description="Helical" evidence="5">
    <location>
        <begin position="92"/>
        <end position="114"/>
    </location>
</feature>
<feature type="transmembrane region" description="Helical" evidence="5">
    <location>
        <begin position="31"/>
        <end position="52"/>
    </location>
</feature>
<sequence>MNINVRSVFLIRKAFKGHMAERYLKSEKIKYLFWGVITTLVYFLVRFLTMALLNQAMLPVLIAQVVTVLFAFVVNKFFVFADNQSRHVVVQLIRFSVGRLFVAGIDFLLTYIMIERYSDLFIRLLRLKTINFQTFPFELSWSWLHGWVYDSISFNAVIAVFVIQVIAIVVNYFISKFMIFD</sequence>
<gene>
    <name evidence="8" type="ORF">KSL4_0540</name>
    <name evidence="7" type="ORF">PL111_0071</name>
</gene>
<keyword evidence="2 5" id="KW-0812">Transmembrane</keyword>
<feature type="domain" description="GtrA/DPMS transmembrane" evidence="6">
    <location>
        <begin position="30"/>
        <end position="180"/>
    </location>
</feature>
<dbReference type="AlphaFoldDB" id="A0AAN2QV14"/>
<evidence type="ECO:0000313" key="8">
    <source>
        <dbReference type="EMBL" id="CUW16573.1"/>
    </source>
</evidence>
<dbReference type="Proteomes" id="UP000198868">
    <property type="component" value="Unassembled WGS sequence"/>
</dbReference>
<evidence type="ECO:0000259" key="6">
    <source>
        <dbReference type="Pfam" id="PF04138"/>
    </source>
</evidence>
<dbReference type="InterPro" id="IPR007267">
    <property type="entry name" value="GtrA_DPMS_TM"/>
</dbReference>
<dbReference type="EMBL" id="FBTU01000013">
    <property type="protein sequence ID" value="CUW08878.1"/>
    <property type="molecule type" value="Genomic_DNA"/>
</dbReference>
<protein>
    <submittedName>
        <fullName evidence="7">Conserved membrane protein, GtcA family</fullName>
    </submittedName>
</protein>
<accession>A0AAN2QV14</accession>
<organism evidence="7 9">
    <name type="scientific">Leuconostoc inhae</name>
    <dbReference type="NCBI Taxonomy" id="178001"/>
    <lineage>
        <taxon>Bacteria</taxon>
        <taxon>Bacillati</taxon>
        <taxon>Bacillota</taxon>
        <taxon>Bacilli</taxon>
        <taxon>Lactobacillales</taxon>
        <taxon>Lactobacillaceae</taxon>
        <taxon>Leuconostoc</taxon>
    </lineage>
</organism>
<feature type="transmembrane region" description="Helical" evidence="5">
    <location>
        <begin position="152"/>
        <end position="174"/>
    </location>
</feature>
<name>A0AAN2QV14_9LACO</name>